<protein>
    <submittedName>
        <fullName evidence="2">Uncharacterized protein</fullName>
    </submittedName>
</protein>
<feature type="region of interest" description="Disordered" evidence="1">
    <location>
        <begin position="339"/>
        <end position="363"/>
    </location>
</feature>
<comment type="caution">
    <text evidence="2">The sequence shown here is derived from an EMBL/GenBank/DDBJ whole genome shotgun (WGS) entry which is preliminary data.</text>
</comment>
<sequence length="809" mass="90191">MMDLGKSSSMSLGSISGVQNTISLADNDREVRVGNVLVPASSTTQVQGSGNVETTHNRNVTQYINVAHFYSPVINEVNDSKVHGEPTASGKGLAQNIIKEIKHESESSIDEQKRNVKNPTIISEYTRVSDYSNISRKSKSNPNSEPEHAVRMTKAQIKFPKVIEKNIRTYMLSRMGAATSDFNSPYTIFLWNPYHNLKKAKEMQERNSTFTFESISTPKHPGGGILVLPKGCSKHSLSDRLMNVGSNLRNGYLATFVDSWYEPDNYEDGAPVYENGSLALIHTSYYQTNVWSAAVLRQKKHRPGQSYAKLTCIDPGAQIYSWEWDSHSMETNIADGIMTDEDDATTSREVSEDEGDYPAATTNPYKSLLDDTSFARCHKTTIPRGKAETFTRAMLMLGHGTPIWENPKVGDKIGISIGDVGMLSSNGYFEYCFNIFQPPTHPLQLNCPKNLEQLSPYPEASDIATTSMYFPPGTALTSKGVEMERHSNLPLDITFTVKAREGAIMVLPNGASRQDLISTTHIRDYIRKHALEWYSFFNDPSSILCPNGSLYVITGVDTSDAWGVACWPHLHTDTGNVAKIRYKPTEKRSWQNVDQMACRSSGGTDSKMAGSTHFIRGIKIAVNESAWIRHVLCDTPPSAIPFYHVLTVPTTGLRAQVQTYLDKKLRDPEKRKAMPTHVLFHPLDIILRYILAEVPTTEVALVDEGLWSSVADQSDGTVANITRLLIKIIEQHEIELGDGWTSLRPRAPSNDSKDTRKATWPSILMGAPARMKDAWCDKARSRIISRKVRMLFPGTPLTYEQLHVNSLTS</sequence>
<evidence type="ECO:0000256" key="1">
    <source>
        <dbReference type="SAM" id="MobiDB-lite"/>
    </source>
</evidence>
<name>A0A8H7Y6S7_PSICU</name>
<gene>
    <name evidence="2" type="ORF">JR316_004063</name>
</gene>
<reference evidence="2" key="1">
    <citation type="submission" date="2021-02" db="EMBL/GenBank/DDBJ databases">
        <title>Psilocybe cubensis genome.</title>
        <authorList>
            <person name="Mckernan K.J."/>
            <person name="Crawford S."/>
            <person name="Trippe A."/>
            <person name="Kane L.T."/>
            <person name="Mclaughlin S."/>
        </authorList>
    </citation>
    <scope>NUCLEOTIDE SEQUENCE [LARGE SCALE GENOMIC DNA]</scope>
    <source>
        <strain evidence="2">MGC-MH-2018</strain>
    </source>
</reference>
<proteinExistence type="predicted"/>
<accession>A0A8H7Y6S7</accession>
<organism evidence="2">
    <name type="scientific">Psilocybe cubensis</name>
    <name type="common">Psychedelic mushroom</name>
    <name type="synonym">Stropharia cubensis</name>
    <dbReference type="NCBI Taxonomy" id="181762"/>
    <lineage>
        <taxon>Eukaryota</taxon>
        <taxon>Fungi</taxon>
        <taxon>Dikarya</taxon>
        <taxon>Basidiomycota</taxon>
        <taxon>Agaricomycotina</taxon>
        <taxon>Agaricomycetes</taxon>
        <taxon>Agaricomycetidae</taxon>
        <taxon>Agaricales</taxon>
        <taxon>Agaricineae</taxon>
        <taxon>Strophariaceae</taxon>
        <taxon>Psilocybe</taxon>
    </lineage>
</organism>
<dbReference type="EMBL" id="JAFIQS010000003">
    <property type="protein sequence ID" value="KAG5171974.1"/>
    <property type="molecule type" value="Genomic_DNA"/>
</dbReference>
<evidence type="ECO:0000313" key="2">
    <source>
        <dbReference type="EMBL" id="KAG5171974.1"/>
    </source>
</evidence>
<dbReference type="AlphaFoldDB" id="A0A8H7Y6S7"/>